<feature type="region of interest" description="Disordered" evidence="1">
    <location>
        <begin position="1"/>
        <end position="133"/>
    </location>
</feature>
<dbReference type="InterPro" id="IPR013083">
    <property type="entry name" value="Znf_RING/FYVE/PHD"/>
</dbReference>
<name>A0A914PQS9_9BILA</name>
<evidence type="ECO:0000256" key="1">
    <source>
        <dbReference type="SAM" id="MobiDB-lite"/>
    </source>
</evidence>
<evidence type="ECO:0000313" key="2">
    <source>
        <dbReference type="Proteomes" id="UP000887578"/>
    </source>
</evidence>
<feature type="compositionally biased region" description="Polar residues" evidence="1">
    <location>
        <begin position="55"/>
        <end position="68"/>
    </location>
</feature>
<dbReference type="WBParaSite" id="PDA_v2.g20953.t1">
    <property type="protein sequence ID" value="PDA_v2.g20953.t1"/>
    <property type="gene ID" value="PDA_v2.g20953"/>
</dbReference>
<evidence type="ECO:0000313" key="3">
    <source>
        <dbReference type="WBParaSite" id="PDA_v2.g20953.t1"/>
    </source>
</evidence>
<feature type="compositionally biased region" description="Low complexity" evidence="1">
    <location>
        <begin position="33"/>
        <end position="54"/>
    </location>
</feature>
<keyword evidence="2" id="KW-1185">Reference proteome</keyword>
<accession>A0A914PQS9</accession>
<organism evidence="2 3">
    <name type="scientific">Panagrolaimus davidi</name>
    <dbReference type="NCBI Taxonomy" id="227884"/>
    <lineage>
        <taxon>Eukaryota</taxon>
        <taxon>Metazoa</taxon>
        <taxon>Ecdysozoa</taxon>
        <taxon>Nematoda</taxon>
        <taxon>Chromadorea</taxon>
        <taxon>Rhabditida</taxon>
        <taxon>Tylenchina</taxon>
        <taxon>Panagrolaimomorpha</taxon>
        <taxon>Panagrolaimoidea</taxon>
        <taxon>Panagrolaimidae</taxon>
        <taxon>Panagrolaimus</taxon>
    </lineage>
</organism>
<proteinExistence type="predicted"/>
<sequence>MSSNGIGSDEENKENAIDNASKTNDSEVPTEASDGSSNLTSASSGGSEIDSKSSTASGGSKNGNISGTQRHRNESESETTNGSRKRSRSESCLTKLCGSLESPDGGGQSGTPVKKPMNDKKSENDEKSDCKAKGDKNVAAPKIADPFSCSKFAADVESCCSRFTEAIDPVAAYDDSVTELDVNQERGRFVLQSGQEIQANVADFNKVLQRLQGAATLVIRIHHRVIYFSSIQLWNNFMRSVRSLTIEGDAFEAEVHFILDRCYPLTYLQVFRMNLAGHRHGQQPTSLYGDLAYHLPANMSGLTVDCRGFGNGGFLHVLKHTSARLYQHNRHRLHHAIFVVADFPRLRALEQHVNDLRNWIENSIAILVALPPDDNFLQILSQLQFHLIGRTDFQAIGDTFVIYRCNVGQISVYIGFIYERPRAQFRRKTIPDSATVNELIAKYQKEYNEGPSNVRSSSTTTTAAIKTQQSDNPIEEQIMNVRKRIIEMNLHETIKDRKFMKGKCFDCAKAPATIILLNCCHLVFCKQCFSKNPKCLLCGKKYQNFIDVYA</sequence>
<protein>
    <submittedName>
        <fullName evidence="3">RING-type domain-containing protein</fullName>
    </submittedName>
</protein>
<feature type="compositionally biased region" description="Basic and acidic residues" evidence="1">
    <location>
        <begin position="116"/>
        <end position="133"/>
    </location>
</feature>
<dbReference type="Pfam" id="PF13920">
    <property type="entry name" value="zf-C3HC4_3"/>
    <property type="match status" value="1"/>
</dbReference>
<dbReference type="Gene3D" id="3.30.40.10">
    <property type="entry name" value="Zinc/RING finger domain, C3HC4 (zinc finger)"/>
    <property type="match status" value="1"/>
</dbReference>
<feature type="compositionally biased region" description="Polar residues" evidence="1">
    <location>
        <begin position="18"/>
        <end position="27"/>
    </location>
</feature>
<dbReference type="AlphaFoldDB" id="A0A914PQS9"/>
<reference evidence="3" key="1">
    <citation type="submission" date="2022-11" db="UniProtKB">
        <authorList>
            <consortium name="WormBaseParasite"/>
        </authorList>
    </citation>
    <scope>IDENTIFICATION</scope>
</reference>
<dbReference type="Proteomes" id="UP000887578">
    <property type="component" value="Unplaced"/>
</dbReference>